<proteinExistence type="predicted"/>
<dbReference type="Proteomes" id="UP000433737">
    <property type="component" value="Unassembled WGS sequence"/>
</dbReference>
<evidence type="ECO:0000313" key="1">
    <source>
        <dbReference type="EMBL" id="VXB74145.1"/>
    </source>
</evidence>
<dbReference type="AlphaFoldDB" id="A0AAX3J5Q6"/>
<name>A0AAX3J5Q6_9GAMM</name>
<organism evidence="1 2">
    <name type="scientific">Pantoea brenneri</name>
    <dbReference type="NCBI Taxonomy" id="472694"/>
    <lineage>
        <taxon>Bacteria</taxon>
        <taxon>Pseudomonadati</taxon>
        <taxon>Pseudomonadota</taxon>
        <taxon>Gammaproteobacteria</taxon>
        <taxon>Enterobacterales</taxon>
        <taxon>Erwiniaceae</taxon>
        <taxon>Pantoea</taxon>
    </lineage>
</organism>
<dbReference type="EMBL" id="CABWMH010000009">
    <property type="protein sequence ID" value="VXB74145.1"/>
    <property type="molecule type" value="Genomic_DNA"/>
</dbReference>
<evidence type="ECO:0000313" key="2">
    <source>
        <dbReference type="Proteomes" id="UP000433737"/>
    </source>
</evidence>
<gene>
    <name evidence="1" type="ORF">PANT111_170166</name>
</gene>
<accession>A0AAX3J5Q6</accession>
<sequence>MNRNQRRMAAFNAKKASEAIEQTRFERRIVSTLSNCNQRVDKAVSSPSLRDRHESTSQCLPEIAIYNAGYRTVRKGAVHITK</sequence>
<reference evidence="1 2" key="1">
    <citation type="submission" date="2019-10" db="EMBL/GenBank/DDBJ databases">
        <authorList>
            <person name="Karimi E."/>
        </authorList>
    </citation>
    <scope>NUCLEOTIDE SEQUENCE [LARGE SCALE GENOMIC DNA]</scope>
    <source>
        <strain evidence="1">Pantoea sp. 111</strain>
    </source>
</reference>
<protein>
    <submittedName>
        <fullName evidence="1">Uncharacterized protein</fullName>
    </submittedName>
</protein>
<comment type="caution">
    <text evidence="1">The sequence shown here is derived from an EMBL/GenBank/DDBJ whole genome shotgun (WGS) entry which is preliminary data.</text>
</comment>